<proteinExistence type="predicted"/>
<evidence type="ECO:0000313" key="2">
    <source>
        <dbReference type="EMBL" id="BDI05621.1"/>
    </source>
</evidence>
<dbReference type="EMBL" id="AP025730">
    <property type="protein sequence ID" value="BDI05621.1"/>
    <property type="molecule type" value="Genomic_DNA"/>
</dbReference>
<accession>A0ABN6PR98</accession>
<keyword evidence="3" id="KW-1185">Reference proteome</keyword>
<evidence type="ECO:0000259" key="1">
    <source>
        <dbReference type="Pfam" id="PF02900"/>
    </source>
</evidence>
<evidence type="ECO:0000313" key="3">
    <source>
        <dbReference type="Proteomes" id="UP001057498"/>
    </source>
</evidence>
<reference evidence="2" key="1">
    <citation type="submission" date="2022-04" db="EMBL/GenBank/DDBJ databases">
        <title>Whole genome sequence of Sphaerotilus sp. FB-5.</title>
        <authorList>
            <person name="Takeda M."/>
            <person name="Narihara S."/>
            <person name="Akimoto M."/>
            <person name="Akimoto R."/>
            <person name="Nishiyashiki S."/>
            <person name="Murakami T."/>
        </authorList>
    </citation>
    <scope>NUCLEOTIDE SEQUENCE</scope>
    <source>
        <strain evidence="2">FB-5</strain>
    </source>
</reference>
<dbReference type="RefSeq" id="WP_251968991.1">
    <property type="nucleotide sequence ID" value="NZ_AP025730.1"/>
</dbReference>
<gene>
    <name evidence="2" type="primary">mhpB</name>
    <name evidence="2" type="ORF">CATMQ487_25910</name>
</gene>
<protein>
    <submittedName>
        <fullName evidence="2">2,3-dihydroxyphenylpropionate/2,3-dihydroxicinnam ic acid 1,2-dioxygenase</fullName>
    </submittedName>
</protein>
<dbReference type="Proteomes" id="UP001057498">
    <property type="component" value="Chromosome"/>
</dbReference>
<name>A0ABN6PR98_9BURK</name>
<feature type="domain" description="Extradiol ring-cleavage dioxygenase class III enzyme subunit B" evidence="1">
    <location>
        <begin position="16"/>
        <end position="303"/>
    </location>
</feature>
<organism evidence="2 3">
    <name type="scientific">Sphaerotilus microaerophilus</name>
    <dbReference type="NCBI Taxonomy" id="2914710"/>
    <lineage>
        <taxon>Bacteria</taxon>
        <taxon>Pseudomonadati</taxon>
        <taxon>Pseudomonadota</taxon>
        <taxon>Betaproteobacteria</taxon>
        <taxon>Burkholderiales</taxon>
        <taxon>Sphaerotilaceae</taxon>
        <taxon>Sphaerotilus</taxon>
    </lineage>
</organism>
<dbReference type="InterPro" id="IPR004183">
    <property type="entry name" value="Xdiol_dOase_suB"/>
</dbReference>
<dbReference type="Pfam" id="PF02900">
    <property type="entry name" value="LigB"/>
    <property type="match status" value="1"/>
</dbReference>
<sequence>MTTNTPTTAAPAMFGCVSHSPLIAIRPKAPPQEPEILAHCEAFRAQVEAFRPDRLLFFTNNHFAGFHYANMPAYCVGTAAQAVPDLGGAAGEIPVPSADAIALIEHLRREGFDPGISYKMSVDHAVSQPLLRLIGAIDRYPLIPVFISVFTPPLMRFRRSRLIGEAVGRWIAAGAAAGTRTLIMGSGGISHHPVRYFPLMGTAEPRVHGYQLEGERGGTMTDEQWFTRFADMHIEGAEMVLDGRRTAKDMRFNEAFDRDFLDRLCAGDLASMDDWDPAELVAKAGVGALELHLWIAAMAAYRTVAGATGSEAAESSLVRYYAATPEYGTAYGMVYGLMT</sequence>
<dbReference type="SUPFAM" id="SSF53213">
    <property type="entry name" value="LigB-like"/>
    <property type="match status" value="1"/>
</dbReference>
<dbReference type="Gene3D" id="3.40.830.10">
    <property type="entry name" value="LigB-like"/>
    <property type="match status" value="1"/>
</dbReference>